<name>A0A0N4V284_ENTVE</name>
<dbReference type="STRING" id="51028.A0A0N4V284"/>
<reference evidence="7" key="1">
    <citation type="submission" date="2017-02" db="UniProtKB">
        <authorList>
            <consortium name="WormBaseParasite"/>
        </authorList>
    </citation>
    <scope>IDENTIFICATION</scope>
</reference>
<dbReference type="AlphaFoldDB" id="A0A0N4V284"/>
<dbReference type="InterPro" id="IPR036028">
    <property type="entry name" value="SH3-like_dom_sf"/>
</dbReference>
<evidence type="ECO:0000259" key="4">
    <source>
        <dbReference type="PROSITE" id="PS50002"/>
    </source>
</evidence>
<dbReference type="InterPro" id="IPR051567">
    <property type="entry name" value="Unconventional_Myosin_ATPase"/>
</dbReference>
<sequence length="619" mass="71766">MFIQSPPRRNQALQNDQVNAGAAKARYLNVVESSAANAQNLSPTPQPVSTSIKQIQKEALNQIPKPAPFILQQRNGYAPSPSQQQQQYVENNVQLQQSNLEAPPHSILKVNGERHDNTMPSAFNDQRENIPQHSTRHPGSRPHRIAFEDYNNSVVHGDITNSERRIPGRLPLLPPQTNIRDLEKDALRKLRERAKDLPPPVDEAKFFKPNLRKKQMELHFKTVPQDQRSVPPPPPPPPPPPQPIPQEQELPVMMEDQFHEQSTPGGHWIYQSDVSREDPRVTRLRSQQLYGNFYARGLDVPNDIPVAPPLPVPQSPPQVPQEQENISPIEIKRQKEKPAVQYEVKPWSLTIRKEMQHFQLFYPYEQLDDINEIDLLFSQIITDCRKPNRHRIRQYEKDEINKILRDNAVPPEDLDHPERMRVEIKISVIEAARRWPLYFSRFYNVVEERDSELVNRLLGISESGIRLIARNIGNSEEPVYISDHFLYEDVAELAIEEGKREHLQIVSRKGLVIWIKSEQAEQIKSIIEQFITGSAKNKVFVRATADYVTNEPNLLSFKKDDVIQIITRLDQHQDPEGEWLFGKIDNRYGNLPANYVEPFEPQRVSEFFFVWQRIIIFLK</sequence>
<dbReference type="SUPFAM" id="SSF101447">
    <property type="entry name" value="Formin homology 2 domain (FH2 domain)"/>
    <property type="match status" value="1"/>
</dbReference>
<evidence type="ECO:0000256" key="3">
    <source>
        <dbReference type="SAM" id="MobiDB-lite"/>
    </source>
</evidence>
<dbReference type="WBParaSite" id="EVEC_0000410001-mRNA-1">
    <property type="protein sequence ID" value="EVEC_0000410001-mRNA-1"/>
    <property type="gene ID" value="EVEC_0000410001"/>
</dbReference>
<dbReference type="EMBL" id="UXUI01007688">
    <property type="protein sequence ID" value="VDD88673.1"/>
    <property type="molecule type" value="Genomic_DNA"/>
</dbReference>
<dbReference type="InterPro" id="IPR011993">
    <property type="entry name" value="PH-like_dom_sf"/>
</dbReference>
<evidence type="ECO:0000256" key="1">
    <source>
        <dbReference type="ARBA" id="ARBA00022443"/>
    </source>
</evidence>
<dbReference type="SUPFAM" id="SSF50044">
    <property type="entry name" value="SH3-domain"/>
    <property type="match status" value="1"/>
</dbReference>
<accession>A0A0N4V284</accession>
<proteinExistence type="predicted"/>
<dbReference type="InterPro" id="IPR059004">
    <property type="entry name" value="MYO15"/>
</dbReference>
<organism evidence="7">
    <name type="scientific">Enterobius vermicularis</name>
    <name type="common">Human pinworm</name>
    <dbReference type="NCBI Taxonomy" id="51028"/>
    <lineage>
        <taxon>Eukaryota</taxon>
        <taxon>Metazoa</taxon>
        <taxon>Ecdysozoa</taxon>
        <taxon>Nematoda</taxon>
        <taxon>Chromadorea</taxon>
        <taxon>Rhabditida</taxon>
        <taxon>Spirurina</taxon>
        <taxon>Oxyuridomorpha</taxon>
        <taxon>Oxyuroidea</taxon>
        <taxon>Oxyuridae</taxon>
        <taxon>Enterobius</taxon>
    </lineage>
</organism>
<evidence type="ECO:0000313" key="7">
    <source>
        <dbReference type="WBParaSite" id="EVEC_0000410001-mRNA-1"/>
    </source>
</evidence>
<feature type="region of interest" description="Disordered" evidence="3">
    <location>
        <begin position="259"/>
        <end position="280"/>
    </location>
</feature>
<protein>
    <submittedName>
        <fullName evidence="7">SH3 domain-containing protein</fullName>
    </submittedName>
</protein>
<keyword evidence="1 2" id="KW-0728">SH3 domain</keyword>
<evidence type="ECO:0000256" key="2">
    <source>
        <dbReference type="PROSITE-ProRule" id="PRU00192"/>
    </source>
</evidence>
<dbReference type="PANTHER" id="PTHR22692">
    <property type="entry name" value="MYOSIN VII, XV"/>
    <property type="match status" value="1"/>
</dbReference>
<feature type="compositionally biased region" description="Pro residues" evidence="3">
    <location>
        <begin position="230"/>
        <end position="244"/>
    </location>
</feature>
<keyword evidence="6" id="KW-1185">Reference proteome</keyword>
<dbReference type="Pfam" id="PF26570">
    <property type="entry name" value="MYO15"/>
    <property type="match status" value="1"/>
</dbReference>
<evidence type="ECO:0000313" key="6">
    <source>
        <dbReference type="Proteomes" id="UP000274131"/>
    </source>
</evidence>
<dbReference type="SMART" id="SM00326">
    <property type="entry name" value="SH3"/>
    <property type="match status" value="1"/>
</dbReference>
<dbReference type="OrthoDB" id="5865309at2759"/>
<feature type="region of interest" description="Disordered" evidence="3">
    <location>
        <begin position="224"/>
        <end position="247"/>
    </location>
</feature>
<dbReference type="PANTHER" id="PTHR22692:SF26">
    <property type="entry name" value="SH3 DOMAIN-CONTAINING PROTEIN"/>
    <property type="match status" value="1"/>
</dbReference>
<feature type="region of interest" description="Disordered" evidence="3">
    <location>
        <begin position="122"/>
        <end position="144"/>
    </location>
</feature>
<dbReference type="PROSITE" id="PS50002">
    <property type="entry name" value="SH3"/>
    <property type="match status" value="1"/>
</dbReference>
<dbReference type="Proteomes" id="UP000274131">
    <property type="component" value="Unassembled WGS sequence"/>
</dbReference>
<dbReference type="Gene3D" id="2.30.29.30">
    <property type="entry name" value="Pleckstrin-homology domain (PH domain)/Phosphotyrosine-binding domain (PTB)"/>
    <property type="match status" value="1"/>
</dbReference>
<evidence type="ECO:0000313" key="5">
    <source>
        <dbReference type="EMBL" id="VDD88673.1"/>
    </source>
</evidence>
<dbReference type="Pfam" id="PF07653">
    <property type="entry name" value="SH3_2"/>
    <property type="match status" value="1"/>
</dbReference>
<gene>
    <name evidence="5" type="ORF">EVEC_LOCUS3808</name>
</gene>
<dbReference type="Gene3D" id="2.30.30.40">
    <property type="entry name" value="SH3 Domains"/>
    <property type="match status" value="1"/>
</dbReference>
<feature type="domain" description="SH3" evidence="4">
    <location>
        <begin position="536"/>
        <end position="601"/>
    </location>
</feature>
<feature type="compositionally biased region" description="Basic residues" evidence="3">
    <location>
        <begin position="134"/>
        <end position="144"/>
    </location>
</feature>
<dbReference type="InterPro" id="IPR001452">
    <property type="entry name" value="SH3_domain"/>
</dbReference>
<reference evidence="5 6" key="2">
    <citation type="submission" date="2018-10" db="EMBL/GenBank/DDBJ databases">
        <authorList>
            <consortium name="Pathogen Informatics"/>
        </authorList>
    </citation>
    <scope>NUCLEOTIDE SEQUENCE [LARGE SCALE GENOMIC DNA]</scope>
</reference>